<dbReference type="EMBL" id="QZEW01000012">
    <property type="protein sequence ID" value="RJL20121.1"/>
    <property type="molecule type" value="Genomic_DNA"/>
</dbReference>
<dbReference type="PROSITE" id="PS50977">
    <property type="entry name" value="HTH_TETR_2"/>
    <property type="match status" value="1"/>
</dbReference>
<keyword evidence="3" id="KW-0804">Transcription</keyword>
<evidence type="ECO:0000313" key="7">
    <source>
        <dbReference type="Proteomes" id="UP000283587"/>
    </source>
</evidence>
<dbReference type="SUPFAM" id="SSF46689">
    <property type="entry name" value="Homeodomain-like"/>
    <property type="match status" value="1"/>
</dbReference>
<dbReference type="InterPro" id="IPR041479">
    <property type="entry name" value="TetR_CgmR_C"/>
</dbReference>
<dbReference type="OrthoDB" id="9809772at2"/>
<dbReference type="Pfam" id="PF00440">
    <property type="entry name" value="TetR_N"/>
    <property type="match status" value="1"/>
</dbReference>
<dbReference type="PANTHER" id="PTHR47506">
    <property type="entry name" value="TRANSCRIPTIONAL REGULATORY PROTEIN"/>
    <property type="match status" value="1"/>
</dbReference>
<gene>
    <name evidence="6" type="ORF">D3P05_03915</name>
</gene>
<keyword evidence="1" id="KW-0805">Transcription regulation</keyword>
<protein>
    <submittedName>
        <fullName evidence="6">TetR/AcrR family transcriptional regulator</fullName>
    </submittedName>
</protein>
<dbReference type="Pfam" id="PF17937">
    <property type="entry name" value="TetR_C_28"/>
    <property type="match status" value="1"/>
</dbReference>
<proteinExistence type="predicted"/>
<dbReference type="PANTHER" id="PTHR47506:SF1">
    <property type="entry name" value="HTH-TYPE TRANSCRIPTIONAL REGULATOR YJDC"/>
    <property type="match status" value="1"/>
</dbReference>
<keyword evidence="7" id="KW-1185">Reference proteome</keyword>
<comment type="caution">
    <text evidence="6">The sequence shown here is derived from an EMBL/GenBank/DDBJ whole genome shotgun (WGS) entry which is preliminary data.</text>
</comment>
<evidence type="ECO:0000256" key="4">
    <source>
        <dbReference type="PROSITE-ProRule" id="PRU00335"/>
    </source>
</evidence>
<dbReference type="Gene3D" id="1.10.357.10">
    <property type="entry name" value="Tetracycline Repressor, domain 2"/>
    <property type="match status" value="1"/>
</dbReference>
<evidence type="ECO:0000256" key="3">
    <source>
        <dbReference type="ARBA" id="ARBA00023163"/>
    </source>
</evidence>
<feature type="domain" description="HTH tetR-type" evidence="5">
    <location>
        <begin position="7"/>
        <end position="67"/>
    </location>
</feature>
<dbReference type="GO" id="GO:0003677">
    <property type="term" value="F:DNA binding"/>
    <property type="evidence" value="ECO:0007669"/>
    <property type="project" value="UniProtKB-UniRule"/>
</dbReference>
<feature type="DNA-binding region" description="H-T-H motif" evidence="4">
    <location>
        <begin position="30"/>
        <end position="49"/>
    </location>
</feature>
<dbReference type="Proteomes" id="UP000283587">
    <property type="component" value="Unassembled WGS sequence"/>
</dbReference>
<evidence type="ECO:0000256" key="1">
    <source>
        <dbReference type="ARBA" id="ARBA00023015"/>
    </source>
</evidence>
<evidence type="ECO:0000313" key="6">
    <source>
        <dbReference type="EMBL" id="RJL20121.1"/>
    </source>
</evidence>
<organism evidence="6 7">
    <name type="scientific">Paracoccus siganidrum</name>
    <dbReference type="NCBI Taxonomy" id="1276757"/>
    <lineage>
        <taxon>Bacteria</taxon>
        <taxon>Pseudomonadati</taxon>
        <taxon>Pseudomonadota</taxon>
        <taxon>Alphaproteobacteria</taxon>
        <taxon>Rhodobacterales</taxon>
        <taxon>Paracoccaceae</taxon>
        <taxon>Paracoccus</taxon>
    </lineage>
</organism>
<dbReference type="PRINTS" id="PR00455">
    <property type="entry name" value="HTHTETR"/>
</dbReference>
<dbReference type="AlphaFoldDB" id="A0A419AAM3"/>
<sequence>MSGRPRSIDRDKVLDAAEAIVARSGAAGLTFEAVAREAGITKGGVQYCFGSKENLIRAMILRWGAAFETEVMAHAGPDPSPQAVIRGHLLATRDTDEAEHSRSAAMMTALLESPDQVAESRAWYTQRLAGLDLTRAADRKVALGFLAGEGAFLLRALGLIELDEAQWQRLFADILELAGPRADGDEAEDGRTE</sequence>
<dbReference type="InterPro" id="IPR009057">
    <property type="entry name" value="Homeodomain-like_sf"/>
</dbReference>
<dbReference type="InterPro" id="IPR001647">
    <property type="entry name" value="HTH_TetR"/>
</dbReference>
<keyword evidence="2 4" id="KW-0238">DNA-binding</keyword>
<dbReference type="RefSeq" id="WP_119896875.1">
    <property type="nucleotide sequence ID" value="NZ_QNRC01000015.1"/>
</dbReference>
<evidence type="ECO:0000259" key="5">
    <source>
        <dbReference type="PROSITE" id="PS50977"/>
    </source>
</evidence>
<reference evidence="7" key="1">
    <citation type="submission" date="2018-09" db="EMBL/GenBank/DDBJ databases">
        <title>Paracoccus onubensis nov. sp. a moderate halophilic bacterium isolated from Gruta de las Maravillas (Aracena, Spain).</title>
        <authorList>
            <person name="Jurado V."/>
            <person name="Gutierrez-Patricio S."/>
            <person name="Gonzalez-Pimentel J.L."/>
            <person name="Miller A.Z."/>
            <person name="Laiz L."/>
            <person name="Saiz-Jimenez C."/>
        </authorList>
    </citation>
    <scope>NUCLEOTIDE SEQUENCE [LARGE SCALE GENOMIC DNA]</scope>
    <source>
        <strain evidence="7">DSM 26381</strain>
    </source>
</reference>
<accession>A0A419AAM3</accession>
<name>A0A419AAM3_9RHOB</name>
<evidence type="ECO:0000256" key="2">
    <source>
        <dbReference type="ARBA" id="ARBA00023125"/>
    </source>
</evidence>